<evidence type="ECO:0000313" key="4">
    <source>
        <dbReference type="Proteomes" id="UP001597417"/>
    </source>
</evidence>
<gene>
    <name evidence="3" type="ORF">ACFSXZ_02250</name>
</gene>
<evidence type="ECO:0000256" key="1">
    <source>
        <dbReference type="SAM" id="MobiDB-lite"/>
    </source>
</evidence>
<dbReference type="InterPro" id="IPR001466">
    <property type="entry name" value="Beta-lactam-related"/>
</dbReference>
<evidence type="ECO:0000259" key="2">
    <source>
        <dbReference type="Pfam" id="PF00144"/>
    </source>
</evidence>
<dbReference type="Proteomes" id="UP001597417">
    <property type="component" value="Unassembled WGS sequence"/>
</dbReference>
<dbReference type="RefSeq" id="WP_378260680.1">
    <property type="nucleotide sequence ID" value="NZ_JBHUKR010000004.1"/>
</dbReference>
<dbReference type="Pfam" id="PF00144">
    <property type="entry name" value="Beta-lactamase"/>
    <property type="match status" value="1"/>
</dbReference>
<proteinExistence type="predicted"/>
<dbReference type="EMBL" id="JBHUKR010000004">
    <property type="protein sequence ID" value="MFD2415141.1"/>
    <property type="molecule type" value="Genomic_DNA"/>
</dbReference>
<feature type="region of interest" description="Disordered" evidence="1">
    <location>
        <begin position="373"/>
        <end position="398"/>
    </location>
</feature>
<dbReference type="EC" id="3.-.-.-" evidence="3"/>
<protein>
    <submittedName>
        <fullName evidence="3">Serine hydrolase domain-containing protein</fullName>
        <ecNumber evidence="3">3.-.-.-</ecNumber>
    </submittedName>
</protein>
<dbReference type="GO" id="GO:0016787">
    <property type="term" value="F:hydrolase activity"/>
    <property type="evidence" value="ECO:0007669"/>
    <property type="project" value="UniProtKB-KW"/>
</dbReference>
<dbReference type="InterPro" id="IPR012338">
    <property type="entry name" value="Beta-lactam/transpept-like"/>
</dbReference>
<name>A0ABW5FJP2_9PSEU</name>
<dbReference type="PANTHER" id="PTHR43283:SF18">
    <property type="match status" value="1"/>
</dbReference>
<evidence type="ECO:0000313" key="3">
    <source>
        <dbReference type="EMBL" id="MFD2415141.1"/>
    </source>
</evidence>
<dbReference type="Gene3D" id="3.40.710.10">
    <property type="entry name" value="DD-peptidase/beta-lactamase superfamily"/>
    <property type="match status" value="1"/>
</dbReference>
<comment type="caution">
    <text evidence="3">The sequence shown here is derived from an EMBL/GenBank/DDBJ whole genome shotgun (WGS) entry which is preliminary data.</text>
</comment>
<dbReference type="SUPFAM" id="SSF56601">
    <property type="entry name" value="beta-lactamase/transpeptidase-like"/>
    <property type="match status" value="1"/>
</dbReference>
<dbReference type="InterPro" id="IPR050789">
    <property type="entry name" value="Diverse_Enzym_Activities"/>
</dbReference>
<accession>A0ABW5FJP2</accession>
<keyword evidence="3" id="KW-0378">Hydrolase</keyword>
<reference evidence="4" key="1">
    <citation type="journal article" date="2019" name="Int. J. Syst. Evol. Microbiol.">
        <title>The Global Catalogue of Microorganisms (GCM) 10K type strain sequencing project: providing services to taxonomists for standard genome sequencing and annotation.</title>
        <authorList>
            <consortium name="The Broad Institute Genomics Platform"/>
            <consortium name="The Broad Institute Genome Sequencing Center for Infectious Disease"/>
            <person name="Wu L."/>
            <person name="Ma J."/>
        </authorList>
    </citation>
    <scope>NUCLEOTIDE SEQUENCE [LARGE SCALE GENOMIC DNA]</scope>
    <source>
        <strain evidence="4">CGMCC 4.7645</strain>
    </source>
</reference>
<keyword evidence="4" id="KW-1185">Reference proteome</keyword>
<feature type="domain" description="Beta-lactamase-related" evidence="2">
    <location>
        <begin position="18"/>
        <end position="347"/>
    </location>
</feature>
<dbReference type="PANTHER" id="PTHR43283">
    <property type="entry name" value="BETA-LACTAMASE-RELATED"/>
    <property type="match status" value="1"/>
</dbReference>
<organism evidence="3 4">
    <name type="scientific">Amycolatopsis pigmentata</name>
    <dbReference type="NCBI Taxonomy" id="450801"/>
    <lineage>
        <taxon>Bacteria</taxon>
        <taxon>Bacillati</taxon>
        <taxon>Actinomycetota</taxon>
        <taxon>Actinomycetes</taxon>
        <taxon>Pseudonocardiales</taxon>
        <taxon>Pseudonocardiaceae</taxon>
        <taxon>Amycolatopsis</taxon>
    </lineage>
</organism>
<sequence length="502" mass="52621">MLDDVMVALDTVLPRLAAVTGTPGVAVAVATSTELRTTATGFADLGAGTPMTAETVAPAGSLAKPVTGLAFLRLVEEGVAGLDTPIDQLLPSGVRGLDPPPVTAAMLAAHQGGYYSDIVTATALDAPAEPILDYIRRRHEVGRAVEYGGALPLVTTPGAYAYSSFGVGVLGGAVEHLTGEPYGARVHKQVFATTGMTGTSIDDGTRNPWATGSPDRIADRATGYMAFGDWCLPSPPLRTAAYPGVGVHTSAADAGRLLQSLLRTARGDHGLVSPDSLTTMVTPRLARPSPHGVRSFAGLTFELADPELGDDWWWGHTAAFPWGFWWEARVWPHRDFAAVAVGNRWDMARFHNPAGRSAPGLAVEWAGRWAGSGAPGTDTLLDTDPRPRWTGPRPTPESSRWMGILAGERTHGLLGVTGPLPPAALTAMTDGAHCLGDADPRGWDPDAFVRGLEQARAVAPDPDALRALGESLGPAAALWMLECGASAAEMTMPVDFFARAPR</sequence>